<dbReference type="AlphaFoldDB" id="A0A420Y723"/>
<evidence type="ECO:0000256" key="2">
    <source>
        <dbReference type="SAM" id="SignalP"/>
    </source>
</evidence>
<feature type="region of interest" description="Disordered" evidence="1">
    <location>
        <begin position="31"/>
        <end position="55"/>
    </location>
</feature>
<accession>A0A420Y723</accession>
<evidence type="ECO:0000313" key="3">
    <source>
        <dbReference type="EMBL" id="RKU43570.1"/>
    </source>
</evidence>
<keyword evidence="4" id="KW-1185">Reference proteome</keyword>
<evidence type="ECO:0000256" key="1">
    <source>
        <dbReference type="SAM" id="MobiDB-lite"/>
    </source>
</evidence>
<organism evidence="3 4">
    <name type="scientific">Coniochaeta pulveracea</name>
    <dbReference type="NCBI Taxonomy" id="177199"/>
    <lineage>
        <taxon>Eukaryota</taxon>
        <taxon>Fungi</taxon>
        <taxon>Dikarya</taxon>
        <taxon>Ascomycota</taxon>
        <taxon>Pezizomycotina</taxon>
        <taxon>Sordariomycetes</taxon>
        <taxon>Sordariomycetidae</taxon>
        <taxon>Coniochaetales</taxon>
        <taxon>Coniochaetaceae</taxon>
        <taxon>Coniochaeta</taxon>
    </lineage>
</organism>
<feature type="chain" id="PRO_5019330110" description="Secreted protein" evidence="2">
    <location>
        <begin position="22"/>
        <end position="105"/>
    </location>
</feature>
<evidence type="ECO:0008006" key="5">
    <source>
        <dbReference type="Google" id="ProtNLM"/>
    </source>
</evidence>
<proteinExistence type="predicted"/>
<gene>
    <name evidence="3" type="ORF">DL546_004233</name>
</gene>
<protein>
    <recommendedName>
        <fullName evidence="5">Secreted protein</fullName>
    </recommendedName>
</protein>
<dbReference type="Proteomes" id="UP000275385">
    <property type="component" value="Unassembled WGS sequence"/>
</dbReference>
<reference evidence="3 4" key="1">
    <citation type="submission" date="2018-08" db="EMBL/GenBank/DDBJ databases">
        <title>Draft genome of the lignicolous fungus Coniochaeta pulveracea.</title>
        <authorList>
            <person name="Borstlap C.J."/>
            <person name="De Witt R.N."/>
            <person name="Botha A."/>
            <person name="Volschenk H."/>
        </authorList>
    </citation>
    <scope>NUCLEOTIDE SEQUENCE [LARGE SCALE GENOMIC DNA]</scope>
    <source>
        <strain evidence="3 4">CAB683</strain>
    </source>
</reference>
<sequence>MWWPTSLAFTLLLLYPLPVFAPFPPAPHRNGWHPDKPGMRMPWTQPPPPKKPPPYKKILPHGTKCIRPNVIGAEEQETTLMIELLDGYPACFVRLPPLLLLLCFL</sequence>
<evidence type="ECO:0000313" key="4">
    <source>
        <dbReference type="Proteomes" id="UP000275385"/>
    </source>
</evidence>
<name>A0A420Y723_9PEZI</name>
<feature type="signal peptide" evidence="2">
    <location>
        <begin position="1"/>
        <end position="21"/>
    </location>
</feature>
<keyword evidence="2" id="KW-0732">Signal</keyword>
<dbReference type="EMBL" id="QVQW01000041">
    <property type="protein sequence ID" value="RKU43570.1"/>
    <property type="molecule type" value="Genomic_DNA"/>
</dbReference>
<comment type="caution">
    <text evidence="3">The sequence shown here is derived from an EMBL/GenBank/DDBJ whole genome shotgun (WGS) entry which is preliminary data.</text>
</comment>